<dbReference type="AlphaFoldDB" id="A9D7Z4"/>
<dbReference type="Pfam" id="PF11306">
    <property type="entry name" value="DUF3108"/>
    <property type="match status" value="1"/>
</dbReference>
<dbReference type="InterPro" id="IPR021457">
    <property type="entry name" value="DUF3108"/>
</dbReference>
<evidence type="ECO:0008006" key="4">
    <source>
        <dbReference type="Google" id="ProtNLM"/>
    </source>
</evidence>
<feature type="signal peptide" evidence="1">
    <location>
        <begin position="1"/>
        <end position="31"/>
    </location>
</feature>
<accession>A9D7Z4</accession>
<keyword evidence="3" id="KW-1185">Reference proteome</keyword>
<keyword evidence="1" id="KW-0732">Signal</keyword>
<dbReference type="eggNOG" id="COG3064">
    <property type="taxonomic scope" value="Bacteria"/>
</dbReference>
<dbReference type="HOGENOM" id="CLU_072063_0_0_5"/>
<reference evidence="2 3" key="1">
    <citation type="submission" date="2007-10" db="EMBL/GenBank/DDBJ databases">
        <authorList>
            <person name="Wagner-Dobler I."/>
            <person name="Ferriera S."/>
            <person name="Johnson J."/>
            <person name="Kravitz S."/>
            <person name="Beeson K."/>
            <person name="Sutton G."/>
            <person name="Rogers Y.-H."/>
            <person name="Friedman R."/>
            <person name="Frazier M."/>
            <person name="Venter J.C."/>
        </authorList>
    </citation>
    <scope>NUCLEOTIDE SEQUENCE [LARGE SCALE GENOMIC DNA]</scope>
    <source>
        <strain evidence="2 3">DFL-43</strain>
    </source>
</reference>
<name>A9D7Z4_HOEPD</name>
<feature type="chain" id="PRO_5002737081" description="DUF3108 domain-containing protein" evidence="1">
    <location>
        <begin position="32"/>
        <end position="266"/>
    </location>
</feature>
<organism evidence="2 3">
    <name type="scientific">Hoeflea phototrophica (strain DSM 17068 / NCIMB 14078 / DFL-43)</name>
    <dbReference type="NCBI Taxonomy" id="411684"/>
    <lineage>
        <taxon>Bacteria</taxon>
        <taxon>Pseudomonadati</taxon>
        <taxon>Pseudomonadota</taxon>
        <taxon>Alphaproteobacteria</taxon>
        <taxon>Hyphomicrobiales</taxon>
        <taxon>Rhizobiaceae</taxon>
        <taxon>Hoeflea</taxon>
    </lineage>
</organism>
<sequence length="266" mass="28681">MGRMDYAGCRCMLVSALVLAVLVFAKPPVAAAEPVQVHADYSVSLVGLPVAYLNFVTEVEGTSYRVSGTLRTSTLSDIVSKTRGTASVSGKLTADRFLASQFSVAYSSGRKAQRTDIEFRDGDVKSTTHDPARKARGSNWVPISDKDLSSVLDPLSGLMFPAGSQVCPRSVPIFDGQSRVTLHLSPKGQRPFRAKGFEGDAIVCGIRFEPKAGYRKNSSSIAYLRNLTSMEVWYAKHEEGGFYAPVYAKVPTKVGQVIVAATRFGG</sequence>
<evidence type="ECO:0000313" key="2">
    <source>
        <dbReference type="EMBL" id="EDQ33182.2"/>
    </source>
</evidence>
<dbReference type="Proteomes" id="UP000004291">
    <property type="component" value="Chromosome"/>
</dbReference>
<dbReference type="OrthoDB" id="7630100at2"/>
<evidence type="ECO:0000256" key="1">
    <source>
        <dbReference type="SAM" id="SignalP"/>
    </source>
</evidence>
<dbReference type="RefSeq" id="WP_052093362.1">
    <property type="nucleotide sequence ID" value="NZ_CM002917.1"/>
</dbReference>
<protein>
    <recommendedName>
        <fullName evidence="4">DUF3108 domain-containing protein</fullName>
    </recommendedName>
</protein>
<reference evidence="2 3" key="2">
    <citation type="submission" date="2012-06" db="EMBL/GenBank/DDBJ databases">
        <authorList>
            <person name="Fiebig A."/>
        </authorList>
    </citation>
    <scope>NUCLEOTIDE SEQUENCE [LARGE SCALE GENOMIC DNA]</scope>
    <source>
        <strain evidence="2 3">DFL-43</strain>
    </source>
</reference>
<dbReference type="EMBL" id="ABIA03000004">
    <property type="protein sequence ID" value="EDQ33182.2"/>
    <property type="molecule type" value="Genomic_DNA"/>
</dbReference>
<dbReference type="STRING" id="411684.HPDFL43_16941"/>
<comment type="caution">
    <text evidence="2">The sequence shown here is derived from an EMBL/GenBank/DDBJ whole genome shotgun (WGS) entry which is preliminary data.</text>
</comment>
<evidence type="ECO:0000313" key="3">
    <source>
        <dbReference type="Proteomes" id="UP000004291"/>
    </source>
</evidence>
<gene>
    <name evidence="2" type="ORF">HPDFL43_16941</name>
</gene>
<proteinExistence type="predicted"/>